<feature type="region of interest" description="Disordered" evidence="4">
    <location>
        <begin position="175"/>
        <end position="195"/>
    </location>
</feature>
<dbReference type="EMBL" id="MNPL01003282">
    <property type="protein sequence ID" value="OQR77650.1"/>
    <property type="molecule type" value="Genomic_DNA"/>
</dbReference>
<dbReference type="Gene3D" id="3.90.980.20">
    <property type="match status" value="1"/>
</dbReference>
<sequence>MEADDSIKEEENPDTGDILVSTVYDILEATQTGARNSDSEVQGTVVHKESEKNLRGSSADVEWVLSIRTENPDDEKQGNSAVHNTYKTRSDAVAPAILSPTSLVRSSNQRSSLASPLHCYCKTATVDPLMMVICEGCGLYFHQNCFHKGRFSTLLGDKFIEFYCESCGSSQDLHSDSQKVNSQKPESGIESPSLVSRERITRKPHTWVTAVALALFNLHMTCSHESRKGYFQWREQVCRYIEERWNEFFFDRKKAPKWQGAVACTLSTNTGVLFQSGVTEIDEQGWWKLIVNVPPDPKNPIPHRGSGRRRRVPGDEAHLTAVELGPRIRKRPALDGHVLHTTTASTSREAFSRRGLENSNTGKMLGRRSLEIAGSRSVSRVEKLERPPTFDDIAMKQSGSKLEPICRSLSEVRKSTAMTFRNGNSSWQGLNDPSAVGHEKQIAVSAKPMSLKSENHLLESLKALVVRGIKLERNELRLLNKLRVRQIKRKKGLPLFDLDKEVARLLVRPSTQSKSDSMHEMLDQFVHTNVISTTSVQTDGDNIRDVSFATKLLGSKAANSSLSGFRSPYTQRLLKPYIFRDLKPDYPRIKLMQEIHSYVLSTERHTPCSNGVGYEVLPVDLVYIRPQHVAVINSICRSFFWAGIDLTGQLVYPEFSVVALYGKLVIGFACMAPLANCNEAYLSFLWTHPHFRRRGLARCMLYHLSQSCMGRDIVLHVAITNPAVFLYQSFKFKVEKLCLNFYDKYLPMPPARKCVHNINPQTSKENRHALYMRLKW</sequence>
<evidence type="ECO:0000256" key="4">
    <source>
        <dbReference type="SAM" id="MobiDB-lite"/>
    </source>
</evidence>
<dbReference type="SUPFAM" id="SSF57903">
    <property type="entry name" value="FYVE/PHD zinc finger"/>
    <property type="match status" value="1"/>
</dbReference>
<dbReference type="GO" id="GO:0008270">
    <property type="term" value="F:zinc ion binding"/>
    <property type="evidence" value="ECO:0007669"/>
    <property type="project" value="UniProtKB-KW"/>
</dbReference>
<dbReference type="InterPro" id="IPR011011">
    <property type="entry name" value="Znf_FYVE_PHD"/>
</dbReference>
<dbReference type="InParanoid" id="A0A1V9XVZ2"/>
<dbReference type="CDD" id="cd04301">
    <property type="entry name" value="NAT_SF"/>
    <property type="match status" value="1"/>
</dbReference>
<evidence type="ECO:0000313" key="6">
    <source>
        <dbReference type="EMBL" id="OQR77650.1"/>
    </source>
</evidence>
<keyword evidence="3" id="KW-0862">Zinc</keyword>
<dbReference type="PROSITE" id="PS51186">
    <property type="entry name" value="GNAT"/>
    <property type="match status" value="1"/>
</dbReference>
<feature type="region of interest" description="Disordered" evidence="4">
    <location>
        <begin position="34"/>
        <end position="53"/>
    </location>
</feature>
<dbReference type="Proteomes" id="UP000192247">
    <property type="component" value="Unassembled WGS sequence"/>
</dbReference>
<evidence type="ECO:0000256" key="1">
    <source>
        <dbReference type="ARBA" id="ARBA00022723"/>
    </source>
</evidence>
<gene>
    <name evidence="6" type="ORF">BIW11_06938</name>
</gene>
<organism evidence="6 7">
    <name type="scientific">Tropilaelaps mercedesae</name>
    <dbReference type="NCBI Taxonomy" id="418985"/>
    <lineage>
        <taxon>Eukaryota</taxon>
        <taxon>Metazoa</taxon>
        <taxon>Ecdysozoa</taxon>
        <taxon>Arthropoda</taxon>
        <taxon>Chelicerata</taxon>
        <taxon>Arachnida</taxon>
        <taxon>Acari</taxon>
        <taxon>Parasitiformes</taxon>
        <taxon>Mesostigmata</taxon>
        <taxon>Gamasina</taxon>
        <taxon>Dermanyssoidea</taxon>
        <taxon>Laelapidae</taxon>
        <taxon>Tropilaelaps</taxon>
    </lineage>
</organism>
<dbReference type="InterPro" id="IPR019786">
    <property type="entry name" value="Zinc_finger_PHD-type_CS"/>
</dbReference>
<feature type="domain" description="N-acetyltransferase" evidence="5">
    <location>
        <begin position="619"/>
        <end position="776"/>
    </location>
</feature>
<keyword evidence="1" id="KW-0479">Metal-binding</keyword>
<dbReference type="Pfam" id="PF00583">
    <property type="entry name" value="Acetyltransf_1"/>
    <property type="match status" value="1"/>
</dbReference>
<evidence type="ECO:0000256" key="3">
    <source>
        <dbReference type="ARBA" id="ARBA00022833"/>
    </source>
</evidence>
<dbReference type="GO" id="GO:0016747">
    <property type="term" value="F:acyltransferase activity, transferring groups other than amino-acyl groups"/>
    <property type="evidence" value="ECO:0007669"/>
    <property type="project" value="InterPro"/>
</dbReference>
<dbReference type="InterPro" id="IPR000182">
    <property type="entry name" value="GNAT_dom"/>
</dbReference>
<dbReference type="Gene3D" id="3.40.630.30">
    <property type="match status" value="1"/>
</dbReference>
<evidence type="ECO:0000259" key="5">
    <source>
        <dbReference type="PROSITE" id="PS51186"/>
    </source>
</evidence>
<dbReference type="PROSITE" id="PS01359">
    <property type="entry name" value="ZF_PHD_1"/>
    <property type="match status" value="1"/>
</dbReference>
<keyword evidence="7" id="KW-1185">Reference proteome</keyword>
<dbReference type="AlphaFoldDB" id="A0A1V9XVZ2"/>
<dbReference type="SUPFAM" id="SSF55729">
    <property type="entry name" value="Acyl-CoA N-acyltransferases (Nat)"/>
    <property type="match status" value="1"/>
</dbReference>
<evidence type="ECO:0000313" key="7">
    <source>
        <dbReference type="Proteomes" id="UP000192247"/>
    </source>
</evidence>
<accession>A0A1V9XVZ2</accession>
<dbReference type="STRING" id="418985.A0A1V9XVZ2"/>
<reference evidence="6 7" key="1">
    <citation type="journal article" date="2017" name="Gigascience">
        <title>Draft genome of the honey bee ectoparasitic mite, Tropilaelaps mercedesae, is shaped by the parasitic life history.</title>
        <authorList>
            <person name="Dong X."/>
            <person name="Armstrong S.D."/>
            <person name="Xia D."/>
            <person name="Makepeace B.L."/>
            <person name="Darby A.C."/>
            <person name="Kadowaki T."/>
        </authorList>
    </citation>
    <scope>NUCLEOTIDE SEQUENCE [LARGE SCALE GENOMIC DNA]</scope>
    <source>
        <strain evidence="6">Wuxi-XJTLU</strain>
    </source>
</reference>
<keyword evidence="2" id="KW-0863">Zinc-finger</keyword>
<proteinExistence type="predicted"/>
<protein>
    <submittedName>
        <fullName evidence="6">Cysteine-rich protein 2-binding protein-like</fullName>
    </submittedName>
</protein>
<comment type="caution">
    <text evidence="6">The sequence shown here is derived from an EMBL/GenBank/DDBJ whole genome shotgun (WGS) entry which is preliminary data.</text>
</comment>
<dbReference type="FunCoup" id="A0A1V9XVZ2">
    <property type="interactions" value="378"/>
</dbReference>
<name>A0A1V9XVZ2_9ACAR</name>
<dbReference type="OrthoDB" id="4080456at2759"/>
<dbReference type="InterPro" id="IPR016181">
    <property type="entry name" value="Acyl_CoA_acyltransferase"/>
</dbReference>
<evidence type="ECO:0000256" key="2">
    <source>
        <dbReference type="ARBA" id="ARBA00022771"/>
    </source>
</evidence>
<feature type="compositionally biased region" description="Polar residues" evidence="4">
    <location>
        <begin position="175"/>
        <end position="185"/>
    </location>
</feature>